<gene>
    <name evidence="1" type="ORF">GCM10010124_26490</name>
</gene>
<reference evidence="1" key="1">
    <citation type="journal article" date="2014" name="Int. J. Syst. Evol. Microbiol.">
        <title>Complete genome sequence of Corynebacterium casei LMG S-19264T (=DSM 44701T), isolated from a smear-ripened cheese.</title>
        <authorList>
            <consortium name="US DOE Joint Genome Institute (JGI-PGF)"/>
            <person name="Walter F."/>
            <person name="Albersmeier A."/>
            <person name="Kalinowski J."/>
            <person name="Ruckert C."/>
        </authorList>
    </citation>
    <scope>NUCLEOTIDE SEQUENCE</scope>
    <source>
        <strain evidence="1">JCM 3091</strain>
    </source>
</reference>
<dbReference type="AlphaFoldDB" id="A0A8J3FI81"/>
<organism evidence="1 2">
    <name type="scientific">Pilimelia terevasa</name>
    <dbReference type="NCBI Taxonomy" id="53372"/>
    <lineage>
        <taxon>Bacteria</taxon>
        <taxon>Bacillati</taxon>
        <taxon>Actinomycetota</taxon>
        <taxon>Actinomycetes</taxon>
        <taxon>Micromonosporales</taxon>
        <taxon>Micromonosporaceae</taxon>
        <taxon>Pilimelia</taxon>
    </lineage>
</organism>
<proteinExistence type="predicted"/>
<reference evidence="1" key="2">
    <citation type="submission" date="2020-09" db="EMBL/GenBank/DDBJ databases">
        <authorList>
            <person name="Sun Q."/>
            <person name="Ohkuma M."/>
        </authorList>
    </citation>
    <scope>NUCLEOTIDE SEQUENCE</scope>
    <source>
        <strain evidence="1">JCM 3091</strain>
    </source>
</reference>
<dbReference type="Gene3D" id="3.40.50.300">
    <property type="entry name" value="P-loop containing nucleotide triphosphate hydrolases"/>
    <property type="match status" value="1"/>
</dbReference>
<protein>
    <recommendedName>
        <fullName evidence="3">Guanylate kinase</fullName>
    </recommendedName>
</protein>
<accession>A0A8J3FI81</accession>
<name>A0A8J3FI81_9ACTN</name>
<evidence type="ECO:0000313" key="1">
    <source>
        <dbReference type="EMBL" id="GGK32421.1"/>
    </source>
</evidence>
<evidence type="ECO:0008006" key="3">
    <source>
        <dbReference type="Google" id="ProtNLM"/>
    </source>
</evidence>
<comment type="caution">
    <text evidence="1">The sequence shown here is derived from an EMBL/GenBank/DDBJ whole genome shotgun (WGS) entry which is preliminary data.</text>
</comment>
<evidence type="ECO:0000313" key="2">
    <source>
        <dbReference type="Proteomes" id="UP000662200"/>
    </source>
</evidence>
<dbReference type="Proteomes" id="UP000662200">
    <property type="component" value="Unassembled WGS sequence"/>
</dbReference>
<dbReference type="SUPFAM" id="SSF52540">
    <property type="entry name" value="P-loop containing nucleoside triphosphate hydrolases"/>
    <property type="match status" value="1"/>
</dbReference>
<sequence>MPALVLYGAPAAGKDTVTDALKRISPRYSLFPRLKVGPGKTAGYRMSSEAAIEALRAAKEIVWENRRYAALYAIDRPMLDMMLTKGNIPILHMGQPEGIEAVVRHVGPKRCVVVHLWCARVEAIRRLKLRDSVSVAARLKAWDDTPEILSPCLRIDTGVTKPPVTAALIHAQMPDHRRDGALAPPMPG</sequence>
<keyword evidence="2" id="KW-1185">Reference proteome</keyword>
<dbReference type="InterPro" id="IPR027417">
    <property type="entry name" value="P-loop_NTPase"/>
</dbReference>
<dbReference type="EMBL" id="BMQC01000008">
    <property type="protein sequence ID" value="GGK32421.1"/>
    <property type="molecule type" value="Genomic_DNA"/>
</dbReference>